<evidence type="ECO:0000313" key="2">
    <source>
        <dbReference type="EMBL" id="KAG0648047.1"/>
    </source>
</evidence>
<feature type="compositionally biased region" description="Low complexity" evidence="1">
    <location>
        <begin position="20"/>
        <end position="36"/>
    </location>
</feature>
<dbReference type="AlphaFoldDB" id="A0A9P6VHI8"/>
<organism evidence="2 3">
    <name type="scientific">Hyphodiscus hymeniophilus</name>
    <dbReference type="NCBI Taxonomy" id="353542"/>
    <lineage>
        <taxon>Eukaryota</taxon>
        <taxon>Fungi</taxon>
        <taxon>Dikarya</taxon>
        <taxon>Ascomycota</taxon>
        <taxon>Pezizomycotina</taxon>
        <taxon>Leotiomycetes</taxon>
        <taxon>Helotiales</taxon>
        <taxon>Hyphodiscaceae</taxon>
        <taxon>Hyphodiscus</taxon>
    </lineage>
</organism>
<feature type="compositionally biased region" description="Acidic residues" evidence="1">
    <location>
        <begin position="156"/>
        <end position="168"/>
    </location>
</feature>
<feature type="compositionally biased region" description="Polar residues" evidence="1">
    <location>
        <begin position="57"/>
        <end position="73"/>
    </location>
</feature>
<dbReference type="EMBL" id="VNKQ01000011">
    <property type="protein sequence ID" value="KAG0648047.1"/>
    <property type="molecule type" value="Genomic_DNA"/>
</dbReference>
<sequence>MPPPNSNTMPGLTVDTSPRSQQGQSVTSTSNSQSASPVRPPVSPITPTLGLARLAPSPSSSRNVATPNQTYTHAQPPQTAIPQPALVPIAFDDNPDALALKSAISILQIQAKKATADIQSLRAIKEQAMKDPEGFTQALVAGEIKKREDSLFAPSGEDEDMDEDEDEQPIQSSEVKGRKTLPKLPTPQNVVRCPPINWNQYAVVGESLDKMHADQQSRPTEGRPQRLGPDGQLSYGGDGQRRHANLGVAAPYDYGRDKIEKMSTRKGGKR</sequence>
<feature type="compositionally biased region" description="Basic and acidic residues" evidence="1">
    <location>
        <begin position="207"/>
        <end position="224"/>
    </location>
</feature>
<comment type="caution">
    <text evidence="2">The sequence shown here is derived from an EMBL/GenBank/DDBJ whole genome shotgun (WGS) entry which is preliminary data.</text>
</comment>
<keyword evidence="3" id="KW-1185">Reference proteome</keyword>
<evidence type="ECO:0000256" key="1">
    <source>
        <dbReference type="SAM" id="MobiDB-lite"/>
    </source>
</evidence>
<reference evidence="2" key="1">
    <citation type="submission" date="2019-07" db="EMBL/GenBank/DDBJ databases">
        <title>Hyphodiscus hymeniophilus genome sequencing and assembly.</title>
        <authorList>
            <person name="Kramer G."/>
            <person name="Nodwell J."/>
        </authorList>
    </citation>
    <scope>NUCLEOTIDE SEQUENCE</scope>
    <source>
        <strain evidence="2">ATCC 34498</strain>
    </source>
</reference>
<dbReference type="PANTHER" id="PTHR22705:SF0">
    <property type="entry name" value="ZZ-TYPE ZINC FINGER-CONTAINING PROTEIN 3"/>
    <property type="match status" value="1"/>
</dbReference>
<proteinExistence type="predicted"/>
<accession>A0A9P6VHI8</accession>
<feature type="compositionally biased region" description="Basic and acidic residues" evidence="1">
    <location>
        <begin position="254"/>
        <end position="263"/>
    </location>
</feature>
<dbReference type="Proteomes" id="UP000785200">
    <property type="component" value="Unassembled WGS sequence"/>
</dbReference>
<name>A0A9P6VHI8_9HELO</name>
<evidence type="ECO:0000313" key="3">
    <source>
        <dbReference type="Proteomes" id="UP000785200"/>
    </source>
</evidence>
<feature type="region of interest" description="Disordered" evidence="1">
    <location>
        <begin position="1"/>
        <end position="80"/>
    </location>
</feature>
<feature type="compositionally biased region" description="Polar residues" evidence="1">
    <location>
        <begin position="1"/>
        <end position="19"/>
    </location>
</feature>
<feature type="region of interest" description="Disordered" evidence="1">
    <location>
        <begin position="146"/>
        <end position="270"/>
    </location>
</feature>
<protein>
    <submittedName>
        <fullName evidence="2">Uncharacterized protein</fullName>
    </submittedName>
</protein>
<dbReference type="OrthoDB" id="20473at2759"/>
<gene>
    <name evidence="2" type="ORF">D0Z07_5717</name>
</gene>
<dbReference type="PANTHER" id="PTHR22705">
    <property type="entry name" value="ZINC FINGER, ZZ DOMAIN CONTAINING 3"/>
    <property type="match status" value="1"/>
</dbReference>
<dbReference type="InterPro" id="IPR037830">
    <property type="entry name" value="ZZZ3"/>
</dbReference>